<comment type="similarity">
    <text evidence="3">Belongs to the TmcAL family.</text>
</comment>
<dbReference type="PANTHER" id="PTHR37825">
    <property type="entry name" value="TRNA(MET) CYTIDINE ACETATE LIGASE"/>
    <property type="match status" value="1"/>
</dbReference>
<feature type="binding site" evidence="3">
    <location>
        <begin position="7"/>
        <end position="20"/>
    </location>
    <ligand>
        <name>ATP</name>
        <dbReference type="ChEBI" id="CHEBI:30616"/>
    </ligand>
</feature>
<dbReference type="Proteomes" id="UP001501734">
    <property type="component" value="Unassembled WGS sequence"/>
</dbReference>
<evidence type="ECO:0000256" key="2">
    <source>
        <dbReference type="ARBA" id="ARBA00022694"/>
    </source>
</evidence>
<protein>
    <recommendedName>
        <fullName evidence="3">tRNA(Met) cytidine acetate ligase</fullName>
        <ecNumber evidence="3">6.3.4.-</ecNumber>
    </recommendedName>
</protein>
<feature type="binding site" evidence="3">
    <location>
        <begin position="186"/>
        <end position="187"/>
    </location>
    <ligand>
        <name>ATP</name>
        <dbReference type="ChEBI" id="CHEBI:30616"/>
    </ligand>
</feature>
<dbReference type="Pfam" id="PF05636">
    <property type="entry name" value="HIGH_NTase1"/>
    <property type="match status" value="1"/>
</dbReference>
<comment type="caution">
    <text evidence="4">The sequence shown here is derived from an EMBL/GenBank/DDBJ whole genome shotgun (WGS) entry which is preliminary data.</text>
</comment>
<keyword evidence="5" id="KW-1185">Reference proteome</keyword>
<organism evidence="4 5">
    <name type="scientific">Amphibacillus indicireducens</name>
    <dbReference type="NCBI Taxonomy" id="1076330"/>
    <lineage>
        <taxon>Bacteria</taxon>
        <taxon>Bacillati</taxon>
        <taxon>Bacillota</taxon>
        <taxon>Bacilli</taxon>
        <taxon>Bacillales</taxon>
        <taxon>Bacillaceae</taxon>
        <taxon>Amphibacillus</taxon>
    </lineage>
</organism>
<dbReference type="SUPFAM" id="SSF52374">
    <property type="entry name" value="Nucleotidylyl transferase"/>
    <property type="match status" value="1"/>
</dbReference>
<dbReference type="HAMAP" id="MF_01539">
    <property type="entry name" value="TmcAL"/>
    <property type="match status" value="1"/>
</dbReference>
<keyword evidence="3" id="KW-0547">Nucleotide-binding</keyword>
<name>A0ABP7VD56_9BACI</name>
<keyword evidence="3" id="KW-0694">RNA-binding</keyword>
<comment type="catalytic activity">
    <reaction evidence="3">
        <text>cytidine(34) in elongator tRNA(Met) + acetate + ATP = N(4)-acetylcytidine(34) in elongator tRNA(Met) + AMP + diphosphate</text>
        <dbReference type="Rhea" id="RHEA:58144"/>
        <dbReference type="Rhea" id="RHEA-COMP:10693"/>
        <dbReference type="Rhea" id="RHEA-COMP:10694"/>
        <dbReference type="ChEBI" id="CHEBI:30089"/>
        <dbReference type="ChEBI" id="CHEBI:30616"/>
        <dbReference type="ChEBI" id="CHEBI:33019"/>
        <dbReference type="ChEBI" id="CHEBI:74900"/>
        <dbReference type="ChEBI" id="CHEBI:82748"/>
        <dbReference type="ChEBI" id="CHEBI:456215"/>
    </reaction>
</comment>
<dbReference type="InterPro" id="IPR008513">
    <property type="entry name" value="tRNA(Met)_cyd_acetate_ligase"/>
</dbReference>
<evidence type="ECO:0000256" key="3">
    <source>
        <dbReference type="HAMAP-Rule" id="MF_01539"/>
    </source>
</evidence>
<evidence type="ECO:0000256" key="1">
    <source>
        <dbReference type="ARBA" id="ARBA00022598"/>
    </source>
</evidence>
<dbReference type="InterPro" id="IPR014729">
    <property type="entry name" value="Rossmann-like_a/b/a_fold"/>
</dbReference>
<gene>
    <name evidence="3" type="primary">tmcAL</name>
    <name evidence="4" type="ORF">GCM10022410_08200</name>
</gene>
<accession>A0ABP7VD56</accession>
<dbReference type="RefSeq" id="WP_344910604.1">
    <property type="nucleotide sequence ID" value="NZ_BAABDL010000044.1"/>
</dbReference>
<feature type="binding site" evidence="3">
    <location>
        <position position="101"/>
    </location>
    <ligand>
        <name>ATP</name>
        <dbReference type="ChEBI" id="CHEBI:30616"/>
    </ligand>
</feature>
<keyword evidence="1 3" id="KW-0436">Ligase</keyword>
<proteinExistence type="inferred from homology"/>
<reference evidence="5" key="1">
    <citation type="journal article" date="2019" name="Int. J. Syst. Evol. Microbiol.">
        <title>The Global Catalogue of Microorganisms (GCM) 10K type strain sequencing project: providing services to taxonomists for standard genome sequencing and annotation.</title>
        <authorList>
            <consortium name="The Broad Institute Genomics Platform"/>
            <consortium name="The Broad Institute Genome Sequencing Center for Infectious Disease"/>
            <person name="Wu L."/>
            <person name="Ma J."/>
        </authorList>
    </citation>
    <scope>NUCLEOTIDE SEQUENCE [LARGE SCALE GENOMIC DNA]</scope>
    <source>
        <strain evidence="5">JCM 17250</strain>
    </source>
</reference>
<keyword evidence="3" id="KW-0067">ATP-binding</keyword>
<dbReference type="EMBL" id="BAABDL010000044">
    <property type="protein sequence ID" value="GAA4063894.1"/>
    <property type="molecule type" value="Genomic_DNA"/>
</dbReference>
<dbReference type="PANTHER" id="PTHR37825:SF1">
    <property type="entry name" value="TRNA(MET) CYTIDINE ACETATE LIGASE"/>
    <property type="match status" value="1"/>
</dbReference>
<evidence type="ECO:0000313" key="5">
    <source>
        <dbReference type="Proteomes" id="UP001501734"/>
    </source>
</evidence>
<dbReference type="NCBIfam" id="NF010191">
    <property type="entry name" value="PRK13670.1"/>
    <property type="match status" value="1"/>
</dbReference>
<sequence>MKAVGLIVEYNPLHNGHLHHIEQARLKSNAEIVVAIMSGNFLQRGEPAIVDKFTRAKMALKQQIDLVFELPTVYAIQHSDLFAYGAIRILDALHVDQVIFGSEQGEINSFTHAIQLIDQNRPLYDAELQKQLNQGHSYPMANKFALEALSSDRLPDLTMPNNILGLSYLRAQQQINSELKIDTIKRIQADYHQSELSYPITSATSIRNQITDSLIGQTNASLAMPLSSFQLLKDYWQTAESFHNWELYFPLLKYRILSDSVDQLRAIHGMTEGLEYRLKKMIHSSHTFVEFLNKTQTKRYTKTRLQRLFVHLLLQLTKEDMQHQLERVDQIDEVRLLAMSKNGQAYLNHLKQSSNLKIVSQLSRNLSDRMMIDEKAAAIYYLPLKSEAQSTLRQQEFKPPF</sequence>
<evidence type="ECO:0000313" key="4">
    <source>
        <dbReference type="EMBL" id="GAA4063894.1"/>
    </source>
</evidence>
<dbReference type="Gene3D" id="3.40.50.620">
    <property type="entry name" value="HUPs"/>
    <property type="match status" value="1"/>
</dbReference>
<dbReference type="EC" id="6.3.4.-" evidence="3"/>
<keyword evidence="3" id="KW-0820">tRNA-binding</keyword>
<keyword evidence="2 3" id="KW-0819">tRNA processing</keyword>
<comment type="function">
    <text evidence="3">Catalyzes the formation of N(4)-acetylcytidine (ac(4)C) at the wobble position of elongator tRNA(Met), using acetate and ATP as substrates. First activates an acetate ion to form acetyladenylate (Ac-AMP) and then transfers the acetyl group to tRNA to form ac(4)C34.</text>
</comment>
<keyword evidence="3" id="KW-0963">Cytoplasm</keyword>
<feature type="binding site" evidence="3">
    <location>
        <position position="161"/>
    </location>
    <ligand>
        <name>ATP</name>
        <dbReference type="ChEBI" id="CHEBI:30616"/>
    </ligand>
</feature>
<comment type="subcellular location">
    <subcellularLocation>
        <location evidence="3">Cytoplasm</location>
    </subcellularLocation>
</comment>